<evidence type="ECO:0000256" key="3">
    <source>
        <dbReference type="ARBA" id="ARBA00022801"/>
    </source>
</evidence>
<dbReference type="AlphaFoldDB" id="A0A5Q2MZ30"/>
<dbReference type="GO" id="GO:0006281">
    <property type="term" value="P:DNA repair"/>
    <property type="evidence" value="ECO:0007669"/>
    <property type="project" value="UniProtKB-KW"/>
</dbReference>
<dbReference type="Pfam" id="PF12705">
    <property type="entry name" value="PDDEXK_1"/>
    <property type="match status" value="1"/>
</dbReference>
<dbReference type="GO" id="GO:0004386">
    <property type="term" value="F:helicase activity"/>
    <property type="evidence" value="ECO:0007669"/>
    <property type="project" value="UniProtKB-KW"/>
</dbReference>
<keyword evidence="6" id="KW-0238">DNA-binding</keyword>
<dbReference type="InterPro" id="IPR011604">
    <property type="entry name" value="PDDEXK-like_dom_sf"/>
</dbReference>
<sequence>MSGPPIRTWTSKERSWLHQQGLFLIDEHVVRQREAASWHRAAKFANRRLILFVPAKVKGKEIPIHPFWDEIRHAMAKDHSLESKFTITASELRKNQNFTLGEISFSREVLTGRNIPAPIRNWEISANSVLPQEVESATSFERLVSCPLSWTLRYVAKVRAGNALSIPHESLILGKIGHKILEILITEKSTWKEDEVSKRTGELFDEWSPLLAAPLLELHNGIKRNDMRFHLQNSMAQFFALLRNAGIRIHNTEISLQKKWSETVQFKGTLDLIGETATGKKILIDAKWSGKPKKYKERLSKLSVQLSLYHWLLSDKETEELPVAYFMLRGGEFFSRPHEDIPSDYHVDGPSLLDSIMTIRKSVNDVWSQLSQGTVIASGIATTAEHDNTFTPLIEPSCDYCDYQNLCGSRRLDQ</sequence>
<proteinExistence type="predicted"/>
<dbReference type="InterPro" id="IPR038726">
    <property type="entry name" value="PDDEXK_AddAB-type"/>
</dbReference>
<keyword evidence="2" id="KW-0227">DNA damage</keyword>
<evidence type="ECO:0000259" key="8">
    <source>
        <dbReference type="Pfam" id="PF12705"/>
    </source>
</evidence>
<dbReference type="KEGG" id="hcv:FTV88_1910"/>
<gene>
    <name evidence="9" type="ORF">FTV88_1910</name>
</gene>
<keyword evidence="10" id="KW-1185">Reference proteome</keyword>
<dbReference type="GO" id="GO:0003677">
    <property type="term" value="F:DNA binding"/>
    <property type="evidence" value="ECO:0007669"/>
    <property type="project" value="UniProtKB-KW"/>
</dbReference>
<evidence type="ECO:0000313" key="10">
    <source>
        <dbReference type="Proteomes" id="UP000366051"/>
    </source>
</evidence>
<keyword evidence="3" id="KW-0378">Hydrolase</keyword>
<reference evidence="10" key="1">
    <citation type="submission" date="2019-11" db="EMBL/GenBank/DDBJ databases">
        <title>Genome sequence of Heliorestis convoluta strain HH, an alkaliphilic and minimalistic phototrophic bacterium from a soda lake in Egypt.</title>
        <authorList>
            <person name="Dewey E.D."/>
            <person name="Stokes L.M."/>
            <person name="Burchell B.M."/>
            <person name="Shaffer K.N."/>
            <person name="Huntington A.M."/>
            <person name="Baker J.M."/>
            <person name="Nadendla S."/>
            <person name="Giglio M.G."/>
            <person name="Touchman J.W."/>
            <person name="Blankenship R.E."/>
            <person name="Madigan M.T."/>
            <person name="Sattley W.M."/>
        </authorList>
    </citation>
    <scope>NUCLEOTIDE SEQUENCE [LARGE SCALE GENOMIC DNA]</scope>
    <source>
        <strain evidence="10">HH</strain>
    </source>
</reference>
<dbReference type="GO" id="GO:0016787">
    <property type="term" value="F:hydrolase activity"/>
    <property type="evidence" value="ECO:0007669"/>
    <property type="project" value="UniProtKB-KW"/>
</dbReference>
<keyword evidence="5" id="KW-0067">ATP-binding</keyword>
<evidence type="ECO:0000256" key="4">
    <source>
        <dbReference type="ARBA" id="ARBA00022806"/>
    </source>
</evidence>
<dbReference type="GO" id="GO:0005524">
    <property type="term" value="F:ATP binding"/>
    <property type="evidence" value="ECO:0007669"/>
    <property type="project" value="UniProtKB-KW"/>
</dbReference>
<evidence type="ECO:0000256" key="5">
    <source>
        <dbReference type="ARBA" id="ARBA00022840"/>
    </source>
</evidence>
<dbReference type="EMBL" id="CP045875">
    <property type="protein sequence ID" value="QGG48008.1"/>
    <property type="molecule type" value="Genomic_DNA"/>
</dbReference>
<evidence type="ECO:0000256" key="6">
    <source>
        <dbReference type="ARBA" id="ARBA00023125"/>
    </source>
</evidence>
<evidence type="ECO:0000256" key="1">
    <source>
        <dbReference type="ARBA" id="ARBA00022741"/>
    </source>
</evidence>
<keyword evidence="1" id="KW-0547">Nucleotide-binding</keyword>
<organism evidence="9 10">
    <name type="scientific">Heliorestis convoluta</name>
    <dbReference type="NCBI Taxonomy" id="356322"/>
    <lineage>
        <taxon>Bacteria</taxon>
        <taxon>Bacillati</taxon>
        <taxon>Bacillota</taxon>
        <taxon>Clostridia</taxon>
        <taxon>Eubacteriales</taxon>
        <taxon>Heliobacteriaceae</taxon>
        <taxon>Heliorestis</taxon>
    </lineage>
</organism>
<dbReference type="Proteomes" id="UP000366051">
    <property type="component" value="Chromosome"/>
</dbReference>
<keyword evidence="4" id="KW-0347">Helicase</keyword>
<accession>A0A5Q2MZ30</accession>
<name>A0A5Q2MZ30_9FIRM</name>
<dbReference type="Gene3D" id="3.90.320.10">
    <property type="match status" value="1"/>
</dbReference>
<evidence type="ECO:0000256" key="7">
    <source>
        <dbReference type="ARBA" id="ARBA00023204"/>
    </source>
</evidence>
<evidence type="ECO:0000256" key="2">
    <source>
        <dbReference type="ARBA" id="ARBA00022763"/>
    </source>
</evidence>
<protein>
    <submittedName>
        <fullName evidence="9">PD-(D/E)XK nuclease family protein, putative</fullName>
    </submittedName>
</protein>
<keyword evidence="7" id="KW-0234">DNA repair</keyword>
<feature type="domain" description="PD-(D/E)XK endonuclease-like" evidence="8">
    <location>
        <begin position="136"/>
        <end position="407"/>
    </location>
</feature>
<evidence type="ECO:0000313" key="9">
    <source>
        <dbReference type="EMBL" id="QGG48008.1"/>
    </source>
</evidence>